<dbReference type="InterPro" id="IPR019617">
    <property type="entry name" value="DUF2489"/>
</dbReference>
<keyword evidence="1" id="KW-1133">Transmembrane helix</keyword>
<dbReference type="AlphaFoldDB" id="A0A3A6TR38"/>
<organism evidence="3 4">
    <name type="scientific">Parashewanella spongiae</name>
    <dbReference type="NCBI Taxonomy" id="342950"/>
    <lineage>
        <taxon>Bacteria</taxon>
        <taxon>Pseudomonadati</taxon>
        <taxon>Pseudomonadota</taxon>
        <taxon>Gammaproteobacteria</taxon>
        <taxon>Alteromonadales</taxon>
        <taxon>Shewanellaceae</taxon>
        <taxon>Parashewanella</taxon>
    </lineage>
</organism>
<comment type="caution">
    <text evidence="3">The sequence shown here is derived from an EMBL/GenBank/DDBJ whole genome shotgun (WGS) entry which is preliminary data.</text>
</comment>
<evidence type="ECO:0000259" key="2">
    <source>
        <dbReference type="Pfam" id="PF10675"/>
    </source>
</evidence>
<keyword evidence="4" id="KW-1185">Reference proteome</keyword>
<evidence type="ECO:0000313" key="3">
    <source>
        <dbReference type="EMBL" id="RJY07524.1"/>
    </source>
</evidence>
<dbReference type="OrthoDB" id="5293867at2"/>
<protein>
    <submittedName>
        <fullName evidence="3">DUF2489 domain-containing protein</fullName>
    </submittedName>
</protein>
<proteinExistence type="predicted"/>
<name>A0A3A6TR38_9GAMM</name>
<dbReference type="Pfam" id="PF10675">
    <property type="entry name" value="DUF2489"/>
    <property type="match status" value="1"/>
</dbReference>
<keyword evidence="1" id="KW-0472">Membrane</keyword>
<sequence>MQVALIIGAVCIIVGLAAYATILILQLRQQNRKQKAIATQKAETIKAKQTSVLGDIRYIAAAMIEERCELSEGVMRIVKLFESISLLELVEPKYPQLFAHYACIATHPIMEQRKALSKQQRMKLDLERMKSEATYEQGIIEEVKKIQHFDLAKMAH</sequence>
<gene>
    <name evidence="3" type="ORF">D5R81_15600</name>
</gene>
<dbReference type="EMBL" id="QYYH01000117">
    <property type="protein sequence ID" value="RJY07524.1"/>
    <property type="molecule type" value="Genomic_DNA"/>
</dbReference>
<dbReference type="RefSeq" id="WP_121854557.1">
    <property type="nucleotide sequence ID" value="NZ_CP037952.1"/>
</dbReference>
<evidence type="ECO:0000313" key="4">
    <source>
        <dbReference type="Proteomes" id="UP000273022"/>
    </source>
</evidence>
<feature type="domain" description="DUF2489" evidence="2">
    <location>
        <begin position="13"/>
        <end position="146"/>
    </location>
</feature>
<keyword evidence="1" id="KW-0812">Transmembrane</keyword>
<feature type="transmembrane region" description="Helical" evidence="1">
    <location>
        <begin position="6"/>
        <end position="25"/>
    </location>
</feature>
<reference evidence="3 4" key="1">
    <citation type="submission" date="2018-09" db="EMBL/GenBank/DDBJ databases">
        <title>Phylogeny of the Shewanellaceae, and recommendation for two new genera, Pseudoshewanella and Parashewanella.</title>
        <authorList>
            <person name="Wang G."/>
        </authorList>
    </citation>
    <scope>NUCLEOTIDE SEQUENCE [LARGE SCALE GENOMIC DNA]</scope>
    <source>
        <strain evidence="3 4">KCTC 22492</strain>
    </source>
</reference>
<evidence type="ECO:0000256" key="1">
    <source>
        <dbReference type="SAM" id="Phobius"/>
    </source>
</evidence>
<accession>A0A3A6TR38</accession>
<dbReference type="Proteomes" id="UP000273022">
    <property type="component" value="Unassembled WGS sequence"/>
</dbReference>